<evidence type="ECO:0000313" key="2">
    <source>
        <dbReference type="Proteomes" id="UP000309997"/>
    </source>
</evidence>
<gene>
    <name evidence="1" type="ORF">D5086_009360</name>
</gene>
<keyword evidence="2" id="KW-1185">Reference proteome</keyword>
<accession>A0ACC4CKF9</accession>
<proteinExistence type="predicted"/>
<dbReference type="EMBL" id="RCHU02000004">
    <property type="protein sequence ID" value="KAL3597723.1"/>
    <property type="molecule type" value="Genomic_DNA"/>
</dbReference>
<comment type="caution">
    <text evidence="1">The sequence shown here is derived from an EMBL/GenBank/DDBJ whole genome shotgun (WGS) entry which is preliminary data.</text>
</comment>
<name>A0ACC4CKF9_POPAL</name>
<dbReference type="Proteomes" id="UP000309997">
    <property type="component" value="Unassembled WGS sequence"/>
</dbReference>
<evidence type="ECO:0000313" key="1">
    <source>
        <dbReference type="EMBL" id="KAL3597723.1"/>
    </source>
</evidence>
<reference evidence="1 2" key="1">
    <citation type="journal article" date="2024" name="Plant Biotechnol. J.">
        <title>Genome and CRISPR/Cas9 system of a widespread forest tree (Populus alba) in the world.</title>
        <authorList>
            <person name="Liu Y.J."/>
            <person name="Jiang P.F."/>
            <person name="Han X.M."/>
            <person name="Li X.Y."/>
            <person name="Wang H.M."/>
            <person name="Wang Y.J."/>
            <person name="Wang X.X."/>
            <person name="Zeng Q.Y."/>
        </authorList>
    </citation>
    <scope>NUCLEOTIDE SEQUENCE [LARGE SCALE GENOMIC DNA]</scope>
    <source>
        <strain evidence="2">cv. PAL-ZL1</strain>
    </source>
</reference>
<protein>
    <submittedName>
        <fullName evidence="1">Uncharacterized protein</fullName>
    </submittedName>
</protein>
<organism evidence="1 2">
    <name type="scientific">Populus alba</name>
    <name type="common">White poplar</name>
    <dbReference type="NCBI Taxonomy" id="43335"/>
    <lineage>
        <taxon>Eukaryota</taxon>
        <taxon>Viridiplantae</taxon>
        <taxon>Streptophyta</taxon>
        <taxon>Embryophyta</taxon>
        <taxon>Tracheophyta</taxon>
        <taxon>Spermatophyta</taxon>
        <taxon>Magnoliopsida</taxon>
        <taxon>eudicotyledons</taxon>
        <taxon>Gunneridae</taxon>
        <taxon>Pentapetalae</taxon>
        <taxon>rosids</taxon>
        <taxon>fabids</taxon>
        <taxon>Malpighiales</taxon>
        <taxon>Salicaceae</taxon>
        <taxon>Saliceae</taxon>
        <taxon>Populus</taxon>
    </lineage>
</organism>
<sequence>MSLLMNLGQVSEGELKACFKLAFGFDVSSQRAVGKLLLFVLVMKESFLDCVGEHLVFLLAAMVCFGSSTLQLQTPSFLLCFFLEQQKLQELLLFYLYSTSQIPVLNDLKLELKEKIEERKAPSSSSVEEVTKKYGLEAGLWKIISSKEEGEEDGEKTKSKGDQAKELLAKYGGAYLATSITLSLISFSLCYALISAGIDVQALLQKVGISTDELGRKLGHLLWHLLHTRLHLQ</sequence>